<feature type="signal peptide" evidence="3">
    <location>
        <begin position="1"/>
        <end position="37"/>
    </location>
</feature>
<keyword evidence="2" id="KW-0677">Repeat</keyword>
<dbReference type="InterPro" id="IPR001611">
    <property type="entry name" value="Leu-rich_rpt"/>
</dbReference>
<dbReference type="SMART" id="SM00369">
    <property type="entry name" value="LRR_TYP"/>
    <property type="match status" value="3"/>
</dbReference>
<evidence type="ECO:0000313" key="4">
    <source>
        <dbReference type="EMBL" id="ELU02524.1"/>
    </source>
</evidence>
<evidence type="ECO:0000256" key="3">
    <source>
        <dbReference type="SAM" id="SignalP"/>
    </source>
</evidence>
<dbReference type="InterPro" id="IPR032675">
    <property type="entry name" value="LRR_dom_sf"/>
</dbReference>
<dbReference type="PROSITE" id="PS51450">
    <property type="entry name" value="LRR"/>
    <property type="match status" value="1"/>
</dbReference>
<dbReference type="InterPro" id="IPR003591">
    <property type="entry name" value="Leu-rich_rpt_typical-subtyp"/>
</dbReference>
<evidence type="ECO:0000313" key="5">
    <source>
        <dbReference type="EnsemblMetazoa" id="CapteP194316"/>
    </source>
</evidence>
<name>R7U983_CAPTE</name>
<sequence>MRRALQNVGSKYRLGHRTPELLFLIMLFLLTCQQTHCINLSNGNLTFVPLDIPRYESGIDLSYNSIAAVEAGDFSGFDALDEIDLRYNSITAIDNQAFVNSTIGIIRLGHNQFGEFPYFQQDTVKEIYIDYNNIMNFDLFLFMKMNPSVEKIKLFENKLQSVILSHNSTSIVDFVRSKCNLSDIHLGKNDLEFLDPGLFNGITSLKYLTLNYNILKTSVGCDVINGTSIEDLKLAGNQITTFPDLRCIAQTLKNVDLDKNKIRILHSTFIEELTNLITLDLSRNAITCLDELPAWTQSSSLSLKLSSNPLKCDCRWEWLFFPFEAWREIRERLVPAEEVACLGGPHFLSLMPWANLTQSEICPREYQES</sequence>
<dbReference type="HOGENOM" id="CLU_000288_18_6_1"/>
<dbReference type="EnsemblMetazoa" id="CapteT194316">
    <property type="protein sequence ID" value="CapteP194316"/>
    <property type="gene ID" value="CapteG194316"/>
</dbReference>
<dbReference type="AlphaFoldDB" id="R7U983"/>
<evidence type="ECO:0000256" key="2">
    <source>
        <dbReference type="ARBA" id="ARBA00022737"/>
    </source>
</evidence>
<dbReference type="PANTHER" id="PTHR45712">
    <property type="entry name" value="AGAP008170-PA"/>
    <property type="match status" value="1"/>
</dbReference>
<dbReference type="OrthoDB" id="6287021at2759"/>
<feature type="chain" id="PRO_5008787769" description="LRRCT domain-containing protein" evidence="3">
    <location>
        <begin position="38"/>
        <end position="369"/>
    </location>
</feature>
<evidence type="ECO:0008006" key="7">
    <source>
        <dbReference type="Google" id="ProtNLM"/>
    </source>
</evidence>
<dbReference type="Proteomes" id="UP000014760">
    <property type="component" value="Unassembled WGS sequence"/>
</dbReference>
<dbReference type="Pfam" id="PF13855">
    <property type="entry name" value="LRR_8"/>
    <property type="match status" value="3"/>
</dbReference>
<organism evidence="4">
    <name type="scientific">Capitella teleta</name>
    <name type="common">Polychaete worm</name>
    <dbReference type="NCBI Taxonomy" id="283909"/>
    <lineage>
        <taxon>Eukaryota</taxon>
        <taxon>Metazoa</taxon>
        <taxon>Spiralia</taxon>
        <taxon>Lophotrochozoa</taxon>
        <taxon>Annelida</taxon>
        <taxon>Polychaeta</taxon>
        <taxon>Sedentaria</taxon>
        <taxon>Scolecida</taxon>
        <taxon>Capitellidae</taxon>
        <taxon>Capitella</taxon>
    </lineage>
</organism>
<dbReference type="STRING" id="283909.R7U983"/>
<dbReference type="SUPFAM" id="SSF52058">
    <property type="entry name" value="L domain-like"/>
    <property type="match status" value="1"/>
</dbReference>
<reference evidence="4 6" key="2">
    <citation type="journal article" date="2013" name="Nature">
        <title>Insights into bilaterian evolution from three spiralian genomes.</title>
        <authorList>
            <person name="Simakov O."/>
            <person name="Marletaz F."/>
            <person name="Cho S.J."/>
            <person name="Edsinger-Gonzales E."/>
            <person name="Havlak P."/>
            <person name="Hellsten U."/>
            <person name="Kuo D.H."/>
            <person name="Larsson T."/>
            <person name="Lv J."/>
            <person name="Arendt D."/>
            <person name="Savage R."/>
            <person name="Osoegawa K."/>
            <person name="de Jong P."/>
            <person name="Grimwood J."/>
            <person name="Chapman J.A."/>
            <person name="Shapiro H."/>
            <person name="Aerts A."/>
            <person name="Otillar R.P."/>
            <person name="Terry A.Y."/>
            <person name="Boore J.L."/>
            <person name="Grigoriev I.V."/>
            <person name="Lindberg D.R."/>
            <person name="Seaver E.C."/>
            <person name="Weisblat D.A."/>
            <person name="Putnam N.H."/>
            <person name="Rokhsar D.S."/>
        </authorList>
    </citation>
    <scope>NUCLEOTIDE SEQUENCE</scope>
    <source>
        <strain evidence="4 6">I ESC-2004</strain>
    </source>
</reference>
<dbReference type="EMBL" id="KB303969">
    <property type="protein sequence ID" value="ELU02524.1"/>
    <property type="molecule type" value="Genomic_DNA"/>
</dbReference>
<dbReference type="Gene3D" id="3.80.10.10">
    <property type="entry name" value="Ribonuclease Inhibitor"/>
    <property type="match status" value="3"/>
</dbReference>
<proteinExistence type="predicted"/>
<keyword evidence="6" id="KW-1185">Reference proteome</keyword>
<dbReference type="InterPro" id="IPR050333">
    <property type="entry name" value="SLRP"/>
</dbReference>
<dbReference type="PANTHER" id="PTHR45712:SF22">
    <property type="entry name" value="INSULIN-LIKE GROWTH FACTOR-BINDING PROTEIN COMPLEX ACID LABILE SUBUNIT"/>
    <property type="match status" value="1"/>
</dbReference>
<protein>
    <recommendedName>
        <fullName evidence="7">LRRCT domain-containing protein</fullName>
    </recommendedName>
</protein>
<keyword evidence="1" id="KW-0433">Leucine-rich repeat</keyword>
<reference evidence="6" key="1">
    <citation type="submission" date="2012-12" db="EMBL/GenBank/DDBJ databases">
        <authorList>
            <person name="Hellsten U."/>
            <person name="Grimwood J."/>
            <person name="Chapman J.A."/>
            <person name="Shapiro H."/>
            <person name="Aerts A."/>
            <person name="Otillar R.P."/>
            <person name="Terry A.Y."/>
            <person name="Boore J.L."/>
            <person name="Simakov O."/>
            <person name="Marletaz F."/>
            <person name="Cho S.-J."/>
            <person name="Edsinger-Gonzales E."/>
            <person name="Havlak P."/>
            <person name="Kuo D.-H."/>
            <person name="Larsson T."/>
            <person name="Lv J."/>
            <person name="Arendt D."/>
            <person name="Savage R."/>
            <person name="Osoegawa K."/>
            <person name="de Jong P."/>
            <person name="Lindberg D.R."/>
            <person name="Seaver E.C."/>
            <person name="Weisblat D.A."/>
            <person name="Putnam N.H."/>
            <person name="Grigoriev I.V."/>
            <person name="Rokhsar D.S."/>
        </authorList>
    </citation>
    <scope>NUCLEOTIDE SEQUENCE</scope>
    <source>
        <strain evidence="6">I ESC-2004</strain>
    </source>
</reference>
<gene>
    <name evidence="4" type="ORF">CAPTEDRAFT_194316</name>
</gene>
<reference evidence="5" key="3">
    <citation type="submission" date="2015-06" db="UniProtKB">
        <authorList>
            <consortium name="EnsemblMetazoa"/>
        </authorList>
    </citation>
    <scope>IDENTIFICATION</scope>
</reference>
<keyword evidence="3" id="KW-0732">Signal</keyword>
<accession>R7U983</accession>
<dbReference type="EMBL" id="AMQN01008797">
    <property type="status" value="NOT_ANNOTATED_CDS"/>
    <property type="molecule type" value="Genomic_DNA"/>
</dbReference>
<evidence type="ECO:0000313" key="6">
    <source>
        <dbReference type="Proteomes" id="UP000014760"/>
    </source>
</evidence>
<evidence type="ECO:0000256" key="1">
    <source>
        <dbReference type="ARBA" id="ARBA00022614"/>
    </source>
</evidence>